<dbReference type="EMBL" id="NBNE01007901">
    <property type="protein sequence ID" value="OWZ00098.1"/>
    <property type="molecule type" value="Genomic_DNA"/>
</dbReference>
<dbReference type="AlphaFoldDB" id="A0A225V5A1"/>
<accession>A0A225V5A1</accession>
<proteinExistence type="predicted"/>
<evidence type="ECO:0000313" key="3">
    <source>
        <dbReference type="Proteomes" id="UP000198211"/>
    </source>
</evidence>
<gene>
    <name evidence="2" type="ORF">PHMEG_00028791</name>
</gene>
<name>A0A225V5A1_9STRA</name>
<sequence>MFWYPVILMVLVTLEFVSRKIANVGPSNTFPKSSVTDHNVIHSGERALRSKSTETKDDERNNFTAEERAAILSNIKVWLWFERGRTNDFVLNKLGLERLSGEALTSRKRAKQVSSRSGRIRSS</sequence>
<keyword evidence="3" id="KW-1185">Reference proteome</keyword>
<reference evidence="3" key="1">
    <citation type="submission" date="2017-03" db="EMBL/GenBank/DDBJ databases">
        <title>Phytopthora megakarya and P. palmivora, two closely related causual agents of cacao black pod achieved similar genome size and gene model numbers by different mechanisms.</title>
        <authorList>
            <person name="Ali S."/>
            <person name="Shao J."/>
            <person name="Larry D.J."/>
            <person name="Kronmiller B."/>
            <person name="Shen D."/>
            <person name="Strem M.D."/>
            <person name="Melnick R.L."/>
            <person name="Guiltinan M.J."/>
            <person name="Tyler B.M."/>
            <person name="Meinhardt L.W."/>
            <person name="Bailey B.A."/>
        </authorList>
    </citation>
    <scope>NUCLEOTIDE SEQUENCE [LARGE SCALE GENOMIC DNA]</scope>
    <source>
        <strain evidence="3">zdho120</strain>
    </source>
</reference>
<protein>
    <submittedName>
        <fullName evidence="2">RxLR effector protein</fullName>
    </submittedName>
</protein>
<organism evidence="2 3">
    <name type="scientific">Phytophthora megakarya</name>
    <dbReference type="NCBI Taxonomy" id="4795"/>
    <lineage>
        <taxon>Eukaryota</taxon>
        <taxon>Sar</taxon>
        <taxon>Stramenopiles</taxon>
        <taxon>Oomycota</taxon>
        <taxon>Peronosporomycetes</taxon>
        <taxon>Peronosporales</taxon>
        <taxon>Peronosporaceae</taxon>
        <taxon>Phytophthora</taxon>
    </lineage>
</organism>
<evidence type="ECO:0000313" key="2">
    <source>
        <dbReference type="EMBL" id="OWZ00098.1"/>
    </source>
</evidence>
<feature type="signal peptide" evidence="1">
    <location>
        <begin position="1"/>
        <end position="22"/>
    </location>
</feature>
<evidence type="ECO:0000256" key="1">
    <source>
        <dbReference type="SAM" id="SignalP"/>
    </source>
</evidence>
<keyword evidence="1" id="KW-0732">Signal</keyword>
<comment type="caution">
    <text evidence="2">The sequence shown here is derived from an EMBL/GenBank/DDBJ whole genome shotgun (WGS) entry which is preliminary data.</text>
</comment>
<feature type="chain" id="PRO_5011991014" evidence="1">
    <location>
        <begin position="23"/>
        <end position="123"/>
    </location>
</feature>
<dbReference type="Proteomes" id="UP000198211">
    <property type="component" value="Unassembled WGS sequence"/>
</dbReference>